<name>A0A059KGJ6_9BURK</name>
<keyword evidence="2" id="KW-1185">Reference proteome</keyword>
<proteinExistence type="predicted"/>
<dbReference type="EMBL" id="AZRA01000151">
    <property type="protein sequence ID" value="KDB50354.1"/>
    <property type="molecule type" value="Genomic_DNA"/>
</dbReference>
<dbReference type="AlphaFoldDB" id="A0A059KGJ6"/>
<reference evidence="1 2" key="1">
    <citation type="journal article" date="2014" name="FEMS Microbiol. Ecol.">
        <title>Sphaerotilus natans encrusted with nanoball-shaped Fe(III) oxide minerals formed by nitrate-reducing mixotrophic Fe(II) oxidation.</title>
        <authorList>
            <person name="Park S."/>
            <person name="Kim D.H."/>
            <person name="Lee J.H."/>
            <person name="Hur H.G."/>
        </authorList>
    </citation>
    <scope>NUCLEOTIDE SEQUENCE [LARGE SCALE GENOMIC DNA]</scope>
    <source>
        <strain evidence="1 2">DSM 6575</strain>
    </source>
</reference>
<dbReference type="Proteomes" id="UP000026714">
    <property type="component" value="Unassembled WGS sequence"/>
</dbReference>
<accession>A0A059KGJ6</accession>
<gene>
    <name evidence="1" type="ORF">X805_40560</name>
</gene>
<dbReference type="eggNOG" id="ENOG5032S8B">
    <property type="taxonomic scope" value="Bacteria"/>
</dbReference>
<evidence type="ECO:0000313" key="2">
    <source>
        <dbReference type="Proteomes" id="UP000026714"/>
    </source>
</evidence>
<sequence>MPSYPRKRVPTQCGNACEEKPDRCEPVGFFAILTNRSHAILGFMRLGFQSLSVIKGCSMAVSKINQDIPQYVMDAAMVLHQQKNTDLICISSGFIEETVAECNSLWRYADGQIEFKNLEARNHCTALGIFRKIIPLSSADALFEAAEELWRKEIGHSDFASGRLLGFASQHINVLGEAAQAIKNKQGHASDVFNVLQLVGAALPHLVSISADDIVALIDAQHEFTKRDMARGLIFNAIEHRLRSESQIAWEVFRVARGNITESTQTLYSTALQALMHTDQKSLALENARDDADHIDQLIAGPALWTLARAIQFHELNSTDLEQCIAVLIGKTRAACTDIQQAAIRAVAHAALKDERLMSELVRLAADGGDYTLAVIADFLFLNQQNLPVSFPHFKTLLKSLVRLSPSQQNVIKNFDWFLSGIYKTPENRQLVLDFLSGWLVRQGGSGLQDENMIELFDQTIMQIVNDEPEFEKLITNWMVASERKLAVACGGLIRYLHVHGMKSPEFSSHVLSTFNPQDFKFLARRMLGYVIYEETLLSLTFSLLKTTNALERSFGLVHSLLTEELGRDYPYATMEALKLRKEAASSPEKELLAQVHAILLQRSTANDHLDRLQELRPPMRLHRAIAQSRARGMEHAQDVANEKSIFRKLVTTVPLKAGRGWFSVSDNQVGPTQHLQSISHSITLPKRALTDPVGYAIAGLHYRIAKRDDE</sequence>
<comment type="caution">
    <text evidence="1">The sequence shown here is derived from an EMBL/GenBank/DDBJ whole genome shotgun (WGS) entry which is preliminary data.</text>
</comment>
<dbReference type="STRING" id="34103.SAMN05421778_112104"/>
<organism evidence="1 2">
    <name type="scientific">Sphaerotilus natans subsp. natans DSM 6575</name>
    <dbReference type="NCBI Taxonomy" id="1286631"/>
    <lineage>
        <taxon>Bacteria</taxon>
        <taxon>Pseudomonadati</taxon>
        <taxon>Pseudomonadota</taxon>
        <taxon>Betaproteobacteria</taxon>
        <taxon>Burkholderiales</taxon>
        <taxon>Sphaerotilaceae</taxon>
        <taxon>Sphaerotilus</taxon>
    </lineage>
</organism>
<protein>
    <submittedName>
        <fullName evidence="1">Uncharacterized protein</fullName>
    </submittedName>
</protein>
<evidence type="ECO:0000313" key="1">
    <source>
        <dbReference type="EMBL" id="KDB50354.1"/>
    </source>
</evidence>
<dbReference type="RefSeq" id="WP_139330864.1">
    <property type="nucleotide sequence ID" value="NZ_AZRA01000151.1"/>
</dbReference>